<dbReference type="Pfam" id="PF19274">
    <property type="entry name" value="PI4K_N"/>
    <property type="match status" value="1"/>
</dbReference>
<feature type="domain" description="PIK helical" evidence="6">
    <location>
        <begin position="1370"/>
        <end position="1545"/>
    </location>
</feature>
<evidence type="ECO:0000259" key="5">
    <source>
        <dbReference type="PROSITE" id="PS50290"/>
    </source>
</evidence>
<dbReference type="Pfam" id="PF00454">
    <property type="entry name" value="PI3_PI4_kinase"/>
    <property type="match status" value="1"/>
</dbReference>
<protein>
    <recommendedName>
        <fullName evidence="2">1-phosphatidylinositol 4-kinase</fullName>
        <ecNumber evidence="2">2.7.1.67</ecNumber>
    </recommendedName>
</protein>
<feature type="domain" description="PI3K/PI4K catalytic" evidence="5">
    <location>
        <begin position="1646"/>
        <end position="1913"/>
    </location>
</feature>
<comment type="caution">
    <text evidence="7">The sequence shown here is derived from an EMBL/GenBank/DDBJ whole genome shotgun (WGS) entry which is preliminary data.</text>
</comment>
<reference evidence="7 8" key="1">
    <citation type="submission" date="2023-01" db="EMBL/GenBank/DDBJ databases">
        <title>Analysis of 21 Apiospora genomes using comparative genomics revels a genus with tremendous synthesis potential of carbohydrate active enzymes and secondary metabolites.</title>
        <authorList>
            <person name="Sorensen T."/>
        </authorList>
    </citation>
    <scope>NUCLEOTIDE SEQUENCE [LARGE SCALE GENOMIC DNA]</scope>
    <source>
        <strain evidence="7 8">CBS 24483</strain>
    </source>
</reference>
<dbReference type="CDD" id="cd05167">
    <property type="entry name" value="PI4Kc_III_alpha"/>
    <property type="match status" value="1"/>
</dbReference>
<dbReference type="SMART" id="SM00145">
    <property type="entry name" value="PI3Ka"/>
    <property type="match status" value="1"/>
</dbReference>
<dbReference type="InterPro" id="IPR001263">
    <property type="entry name" value="PI3K_accessory_dom"/>
</dbReference>
<dbReference type="InterPro" id="IPR042236">
    <property type="entry name" value="PI3K_accessory_sf"/>
</dbReference>
<proteinExistence type="inferred from homology"/>
<evidence type="ECO:0000256" key="4">
    <source>
        <dbReference type="ARBA" id="ARBA00022777"/>
    </source>
</evidence>
<dbReference type="GeneID" id="92076257"/>
<dbReference type="SMART" id="SM00146">
    <property type="entry name" value="PI3Kc"/>
    <property type="match status" value="1"/>
</dbReference>
<organism evidence="7 8">
    <name type="scientific">Apiospora aurea</name>
    <dbReference type="NCBI Taxonomy" id="335848"/>
    <lineage>
        <taxon>Eukaryota</taxon>
        <taxon>Fungi</taxon>
        <taxon>Dikarya</taxon>
        <taxon>Ascomycota</taxon>
        <taxon>Pezizomycotina</taxon>
        <taxon>Sordariomycetes</taxon>
        <taxon>Xylariomycetidae</taxon>
        <taxon>Amphisphaeriales</taxon>
        <taxon>Apiosporaceae</taxon>
        <taxon>Apiospora</taxon>
    </lineage>
</organism>
<evidence type="ECO:0000256" key="2">
    <source>
        <dbReference type="ARBA" id="ARBA00012169"/>
    </source>
</evidence>
<dbReference type="RefSeq" id="XP_066699307.1">
    <property type="nucleotide sequence ID" value="XM_066843195.1"/>
</dbReference>
<evidence type="ECO:0000313" key="7">
    <source>
        <dbReference type="EMBL" id="KAK7951245.1"/>
    </source>
</evidence>
<accession>A0ABR1QB98</accession>
<dbReference type="Proteomes" id="UP001391051">
    <property type="component" value="Unassembled WGS sequence"/>
</dbReference>
<dbReference type="SUPFAM" id="SSF56112">
    <property type="entry name" value="Protein kinase-like (PK-like)"/>
    <property type="match status" value="1"/>
</dbReference>
<dbReference type="PROSITE" id="PS00915">
    <property type="entry name" value="PI3_4_KINASE_1"/>
    <property type="match status" value="1"/>
</dbReference>
<dbReference type="InterPro" id="IPR016024">
    <property type="entry name" value="ARM-type_fold"/>
</dbReference>
<dbReference type="PROSITE" id="PS51545">
    <property type="entry name" value="PIK_HELICAL"/>
    <property type="match status" value="1"/>
</dbReference>
<dbReference type="InterPro" id="IPR018936">
    <property type="entry name" value="PI3/4_kinase_CS"/>
</dbReference>
<dbReference type="PROSITE" id="PS00916">
    <property type="entry name" value="PI3_4_KINASE_2"/>
    <property type="match status" value="1"/>
</dbReference>
<dbReference type="Gene3D" id="1.10.1070.11">
    <property type="entry name" value="Phosphatidylinositol 3-/4-kinase, catalytic domain"/>
    <property type="match status" value="1"/>
</dbReference>
<gene>
    <name evidence="7" type="ORF">PG986_006973</name>
</gene>
<keyword evidence="8" id="KW-1185">Reference proteome</keyword>
<dbReference type="Pfam" id="PF00613">
    <property type="entry name" value="PI3Ka"/>
    <property type="match status" value="1"/>
</dbReference>
<dbReference type="InterPro" id="IPR011009">
    <property type="entry name" value="Kinase-like_dom_sf"/>
</dbReference>
<dbReference type="EC" id="2.7.1.67" evidence="2"/>
<sequence length="1929" mass="214891">MIRDIRQQALQKIAVLSATSPATSFDKTDLDRLCRATNGHARGKEVVNGAHSLSRVPMTIREFEVLLALCKAAPLVHTSQSAQKLVNQLIPYLLESHSQSFQSSPFFRRVEPSPIEALSCSSVSRGKYDDLHETVSHNVWAFLAAMKSAVNSVVPSEPDEDGEQNLDDAIRTATIAIALLGFLDAASAQTDFWRSGGRLALIQRVRDLLSANFLTAVEGAFSSIRNAHASDRNAKEWKRYLKHYAAKGRPLSADLLQRSFMWLLVSATSLLSADAKVLRGAHILDLFMSKDMLKSGTTSPDADFRSLETYATIASEEMDRLEQGADFVSMGSMSQQKLAYAVKASAMISFLNCSMLNEDAADPEILMGWLEESLLDPIQMLDETLASAVLRCMAVICRLDSGYASKVSRLLPRFIVQTVPRGDIVATASTCLAFVLQMLSHDAVITTLYTLGNVLSPTAEQGTTSGFGNELTADSAVPNGIYQAGKHSTGSSISLALQEGEDTSAVYANIVQTICGIASKCNDEKITALAQAMLLQKLTKLNQSVDSQIIMGAAMLSLSGGQLEFRSLIRLFSKICRSALEDDKEAILVAVVKARNYISANVKLSSPLFDIYLTSMLEELVSKGDVQHSSRTKESDIEFSAREIAQLLQPLSILLSTNDFAAAQKTDDESHSMIRDAWFNIVVHGFNPASDRGKKYINELRLLAIHSPPLVAEQRGEQNESDIELNTVLRRANTSERETRQKKALTELIPTKAAEIKGLSYRKVIFLQAAYLVESLRAESGDCTKALSYFLEPSMHRTEVSSVMEGITTAVMERYLSKTIEGKLATFSAQYAASQLATVFCGCCHRIQRVQQAAFACADKIIREVPSALCQRSSLFALLELLSLMWTSCLEAETESYDPRSIFSSKLGNVTVELSDDYTFRKYTLNRLYTKAKAWVPSAINLAPADVKGLLQTYLSEFNDELAYGHMSLGRSFAMEIGSSIPSTDQRLTSLNPVGDTTINTTSDFIAQYTTRQEYRYGEALPDRGMDLLNVMPLGRRASFIKAPPHETASAINALAHLESRLATRKNTPVNEIRDILRRAAALLCRTEKDESAVAHYLVSLPFTIFSKESLKLGVSLWLGVMNENPRMESRLLAEIVQQWEFTINNRVGLFNPALMHPDPFFLREEFAPSDNEALTKRRHMVHNLLAPHARLVQFFNSHFNATRLGSPDTQRIFLRMLDLTLDAMKLSVSHPMARELNLNIVLFSFRVLKACTGISNLTQWRLKDKILSAGLNWFSHSPKWSFGSNILQLKTEMRLISDVMAAMKGVGYIAAHSVGSYQGLAPKEQLFHLLLESEQARLNVWVHPVSDARVPKTDLMTSNGQRAAESALLPLVRTAWAENPSLAIELVSRYSFASVRNEVRSLLLNFPEKAIHEPEALPVLLGGDLPNDIRSQLKYLMYWAPVNPVTSVTYFLPAYRNHPFLIQYAMRALEDHPVDVTFFYVPQIVQALRYDALGYVERYIIETAQFSQLFAHQIIWNMKANSYKDDDGTVPDEIKPALDKVMDSMINSFSPEDKAFYEKEFGFFAEVTGISGKLKPLIKAMKDVKKQKIEEELRQIKVEVGVYLPSNPDGVVIGIDRKSGKPLQSHAKAPFMATFRIKKPKTDDVEDTEEVIQGVSNTGLMSNENTIETWQSAIFKVGDDCRQDVLALQMIAAFRGIFHNVGLDVYVFPYRVTATAPGCGVIDVLPNSVSRDMLGREAVNGLYDYFVSKYGNEDSLRFQKARNNFVKSMAAYSIISFLLQFKDRHNGNIMIDGEGHILHIDFGFCFDIAPGGVKFERAPFKLTSEMLAVMGGSMDHQSFKWFEELCVKAFLAARPFAEKLSQIVLLMMDSGLPCFKPESVLHFKQRFVLDKNEREAADFVRDLVRRSAGSWSTGVYDQFQLMTNGIPY</sequence>
<dbReference type="InterPro" id="IPR000403">
    <property type="entry name" value="PI3/4_kinase_cat_dom"/>
</dbReference>
<comment type="similarity">
    <text evidence="1">Belongs to the PI3/PI4-kinase family. Type III PI4K subfamily.</text>
</comment>
<evidence type="ECO:0000256" key="3">
    <source>
        <dbReference type="ARBA" id="ARBA00022679"/>
    </source>
</evidence>
<dbReference type="Gene3D" id="3.30.1010.10">
    <property type="entry name" value="Phosphatidylinositol 3-kinase Catalytic Subunit, Chain A, domain 4"/>
    <property type="match status" value="1"/>
</dbReference>
<dbReference type="InterPro" id="IPR036940">
    <property type="entry name" value="PI3/4_kinase_cat_sf"/>
</dbReference>
<keyword evidence="4" id="KW-0418">Kinase</keyword>
<dbReference type="PANTHER" id="PTHR10048">
    <property type="entry name" value="PHOSPHATIDYLINOSITOL KINASE"/>
    <property type="match status" value="1"/>
</dbReference>
<evidence type="ECO:0000256" key="1">
    <source>
        <dbReference type="ARBA" id="ARBA00006209"/>
    </source>
</evidence>
<evidence type="ECO:0000313" key="8">
    <source>
        <dbReference type="Proteomes" id="UP001391051"/>
    </source>
</evidence>
<name>A0ABR1QB98_9PEZI</name>
<dbReference type="SUPFAM" id="SSF48371">
    <property type="entry name" value="ARM repeat"/>
    <property type="match status" value="1"/>
</dbReference>
<dbReference type="InterPro" id="IPR015433">
    <property type="entry name" value="PI3/4_kinase"/>
</dbReference>
<evidence type="ECO:0000259" key="6">
    <source>
        <dbReference type="PROSITE" id="PS51545"/>
    </source>
</evidence>
<dbReference type="PROSITE" id="PS50290">
    <property type="entry name" value="PI3_4_KINASE_3"/>
    <property type="match status" value="1"/>
</dbReference>
<dbReference type="PANTHER" id="PTHR10048:SF15">
    <property type="entry name" value="PHOSPHATIDYLINOSITOL 4-KINASE ALPHA"/>
    <property type="match status" value="1"/>
</dbReference>
<dbReference type="InterPro" id="IPR045495">
    <property type="entry name" value="PI4K_N"/>
</dbReference>
<dbReference type="Gene3D" id="1.25.40.70">
    <property type="entry name" value="Phosphatidylinositol 3-kinase, accessory domain (PIK)"/>
    <property type="match status" value="1"/>
</dbReference>
<dbReference type="EMBL" id="JAQQWE010000005">
    <property type="protein sequence ID" value="KAK7951245.1"/>
    <property type="molecule type" value="Genomic_DNA"/>
</dbReference>
<keyword evidence="3" id="KW-0808">Transferase</keyword>